<reference evidence="1 2" key="1">
    <citation type="submission" date="2018-12" db="EMBL/GenBank/DDBJ databases">
        <title>Cadmium resistance mechanism in endophytic bacteria Burkholderia cenocepacia YG-3.</title>
        <authorList>
            <person name="Zhang X."/>
            <person name="Wang X."/>
            <person name="Zhu Y."/>
        </authorList>
    </citation>
    <scope>NUCLEOTIDE SEQUENCE [LARGE SCALE GENOMIC DNA]</scope>
    <source>
        <strain evidence="1 2">YG-3</strain>
    </source>
</reference>
<dbReference type="EMBL" id="CP034545">
    <property type="protein sequence ID" value="AZQ51198.1"/>
    <property type="molecule type" value="Genomic_DNA"/>
</dbReference>
<dbReference type="Proteomes" id="UP000277191">
    <property type="component" value="Chromosome 1"/>
</dbReference>
<organism evidence="1 2">
    <name type="scientific">Burkholderia cenocepacia</name>
    <dbReference type="NCBI Taxonomy" id="95486"/>
    <lineage>
        <taxon>Bacteria</taxon>
        <taxon>Pseudomonadati</taxon>
        <taxon>Pseudomonadota</taxon>
        <taxon>Betaproteobacteria</taxon>
        <taxon>Burkholderiales</taxon>
        <taxon>Burkholderiaceae</taxon>
        <taxon>Burkholderia</taxon>
        <taxon>Burkholderia cepacia complex</taxon>
    </lineage>
</organism>
<dbReference type="PROSITE" id="PS51257">
    <property type="entry name" value="PROKAR_LIPOPROTEIN"/>
    <property type="match status" value="1"/>
</dbReference>
<dbReference type="AlphaFoldDB" id="A0A3Q9F2M6"/>
<accession>A0A3Q9F2M6</accession>
<sequence>MEERTLSIEIGLMSAGLAGCNEAAAAARHAVPVRRRAHVARAAKRDARFAAARFTLVSFG</sequence>
<evidence type="ECO:0000313" key="2">
    <source>
        <dbReference type="Proteomes" id="UP000277191"/>
    </source>
</evidence>
<gene>
    <name evidence="1" type="ORF">D5R55_09390</name>
</gene>
<protein>
    <recommendedName>
        <fullName evidence="3">Lipoprotein</fullName>
    </recommendedName>
</protein>
<name>A0A3Q9F2M6_9BURK</name>
<evidence type="ECO:0000313" key="1">
    <source>
        <dbReference type="EMBL" id="AZQ51198.1"/>
    </source>
</evidence>
<proteinExistence type="predicted"/>
<evidence type="ECO:0008006" key="3">
    <source>
        <dbReference type="Google" id="ProtNLM"/>
    </source>
</evidence>